<proteinExistence type="predicted"/>
<dbReference type="Proteomes" id="UP000256328">
    <property type="component" value="Unassembled WGS sequence"/>
</dbReference>
<feature type="compositionally biased region" description="Low complexity" evidence="1">
    <location>
        <begin position="397"/>
        <end position="444"/>
    </location>
</feature>
<protein>
    <submittedName>
        <fullName evidence="2">Uncharacterized protein</fullName>
    </submittedName>
</protein>
<feature type="compositionally biased region" description="Low complexity" evidence="1">
    <location>
        <begin position="131"/>
        <end position="145"/>
    </location>
</feature>
<evidence type="ECO:0000313" key="2">
    <source>
        <dbReference type="EMBL" id="RDW91895.1"/>
    </source>
</evidence>
<dbReference type="OrthoDB" id="2530523at2759"/>
<feature type="compositionally biased region" description="Gly residues" evidence="1">
    <location>
        <begin position="1"/>
        <end position="10"/>
    </location>
</feature>
<feature type="region of interest" description="Disordered" evidence="1">
    <location>
        <begin position="131"/>
        <end position="225"/>
    </location>
</feature>
<evidence type="ECO:0000256" key="1">
    <source>
        <dbReference type="SAM" id="MobiDB-lite"/>
    </source>
</evidence>
<dbReference type="EMBL" id="PDLN01000002">
    <property type="protein sequence ID" value="RDW91895.1"/>
    <property type="molecule type" value="Genomic_DNA"/>
</dbReference>
<feature type="region of interest" description="Disordered" evidence="1">
    <location>
        <begin position="1"/>
        <end position="90"/>
    </location>
</feature>
<feature type="region of interest" description="Disordered" evidence="1">
    <location>
        <begin position="255"/>
        <end position="276"/>
    </location>
</feature>
<feature type="compositionally biased region" description="Polar residues" evidence="1">
    <location>
        <begin position="154"/>
        <end position="189"/>
    </location>
</feature>
<keyword evidence="3" id="KW-1185">Reference proteome</keyword>
<name>A0A3D8T003_9HELO</name>
<organism evidence="2 3">
    <name type="scientific">Coleophoma crateriformis</name>
    <dbReference type="NCBI Taxonomy" id="565419"/>
    <lineage>
        <taxon>Eukaryota</taxon>
        <taxon>Fungi</taxon>
        <taxon>Dikarya</taxon>
        <taxon>Ascomycota</taxon>
        <taxon>Pezizomycotina</taxon>
        <taxon>Leotiomycetes</taxon>
        <taxon>Helotiales</taxon>
        <taxon>Dermateaceae</taxon>
        <taxon>Coleophoma</taxon>
    </lineage>
</organism>
<evidence type="ECO:0000313" key="3">
    <source>
        <dbReference type="Proteomes" id="UP000256328"/>
    </source>
</evidence>
<feature type="compositionally biased region" description="Pro residues" evidence="1">
    <location>
        <begin position="319"/>
        <end position="332"/>
    </location>
</feature>
<feature type="compositionally biased region" description="Low complexity" evidence="1">
    <location>
        <begin position="18"/>
        <end position="46"/>
    </location>
</feature>
<feature type="region of interest" description="Disordered" evidence="1">
    <location>
        <begin position="319"/>
        <end position="444"/>
    </location>
</feature>
<dbReference type="AlphaFoldDB" id="A0A3D8T003"/>
<comment type="caution">
    <text evidence="2">The sequence shown here is derived from an EMBL/GenBank/DDBJ whole genome shotgun (WGS) entry which is preliminary data.</text>
</comment>
<sequence>MYGPSYGGGFAPPAPYLQNAQGQPQQQQQQQHQQSLMYNPQQQYGTGPPGPHQSPYNAPPGMGGNGAMMQNTGLAHTPGNAAGHAGSPYQTPYTSSPYGASIPTSTATSLPPQYIPNASSASAFQMNMPNMQQRMQPPNNSNPQQRASPYGGPSHNTPPNANANQQSQFSTPQASNHAPHQTPSNHQQQGAGGVVTPQTPSFPPGAQGLGSAAGPLATPLSPGSEIREKERVTLLLEINTELVKVLMQLQGRQKEITAHASSPDTATAGEKEAIDKEKVEKEKASLLREYTEYLRRLQCNLAYLAAIADRSHKPLSQIPPHPAIISCPPPLKSSPNSPAKPEGNVDNSDSKEDLDSIIKDQYERLQALFPGVDPKREPPLQTAKKPQPPPGQGQGQGQEQNQQMLKAQMQQRMVQEQQAKQQQQIQQAQAHAQAQAQAQGTPGR</sequence>
<accession>A0A3D8T003</accession>
<feature type="compositionally biased region" description="Basic and acidic residues" evidence="1">
    <location>
        <begin position="348"/>
        <end position="363"/>
    </location>
</feature>
<reference evidence="2 3" key="1">
    <citation type="journal article" date="2018" name="IMA Fungus">
        <title>IMA Genome-F 9: Draft genome sequence of Annulohypoxylon stygium, Aspergillus mulundensis, Berkeleyomyces basicola (syn. Thielaviopsis basicola), Ceratocystis smalleyi, two Cercospora beticola strains, Coleophoma cylindrospora, Fusarium fracticaudum, Phialophora cf. hyalina, and Morchella septimelata.</title>
        <authorList>
            <person name="Wingfield B.D."/>
            <person name="Bills G.F."/>
            <person name="Dong Y."/>
            <person name="Huang W."/>
            <person name="Nel W.J."/>
            <person name="Swalarsk-Parry B.S."/>
            <person name="Vaghefi N."/>
            <person name="Wilken P.M."/>
            <person name="An Z."/>
            <person name="de Beer Z.W."/>
            <person name="De Vos L."/>
            <person name="Chen L."/>
            <person name="Duong T.A."/>
            <person name="Gao Y."/>
            <person name="Hammerbacher A."/>
            <person name="Kikkert J.R."/>
            <person name="Li Y."/>
            <person name="Li H."/>
            <person name="Li K."/>
            <person name="Li Q."/>
            <person name="Liu X."/>
            <person name="Ma X."/>
            <person name="Naidoo K."/>
            <person name="Pethybridge S.J."/>
            <person name="Sun J."/>
            <person name="Steenkamp E.T."/>
            <person name="van der Nest M.A."/>
            <person name="van Wyk S."/>
            <person name="Wingfield M.J."/>
            <person name="Xiong C."/>
            <person name="Yue Q."/>
            <person name="Zhang X."/>
        </authorList>
    </citation>
    <scope>NUCLEOTIDE SEQUENCE [LARGE SCALE GENOMIC DNA]</scope>
    <source>
        <strain evidence="2 3">BP5796</strain>
    </source>
</reference>
<gene>
    <name evidence="2" type="ORF">BP5796_01289</name>
</gene>